<dbReference type="AlphaFoldDB" id="A0A1M7YMQ6"/>
<accession>A0A1M7YMQ6</accession>
<evidence type="ECO:0000313" key="3">
    <source>
        <dbReference type="Proteomes" id="UP000184603"/>
    </source>
</evidence>
<dbReference type="EMBL" id="FRFE01000084">
    <property type="protein sequence ID" value="SHO53857.1"/>
    <property type="molecule type" value="Genomic_DNA"/>
</dbReference>
<dbReference type="SUPFAM" id="SSF47413">
    <property type="entry name" value="lambda repressor-like DNA-binding domains"/>
    <property type="match status" value="1"/>
</dbReference>
<dbReference type="RefSeq" id="WP_073617338.1">
    <property type="nucleotide sequence ID" value="NZ_FRFE01000084.1"/>
</dbReference>
<feature type="domain" description="HTH cro/C1-type" evidence="1">
    <location>
        <begin position="24"/>
        <end position="67"/>
    </location>
</feature>
<dbReference type="CDD" id="cd00093">
    <property type="entry name" value="HTH_XRE"/>
    <property type="match status" value="1"/>
</dbReference>
<dbReference type="InterPro" id="IPR010982">
    <property type="entry name" value="Lambda_DNA-bd_dom_sf"/>
</dbReference>
<evidence type="ECO:0000259" key="1">
    <source>
        <dbReference type="PROSITE" id="PS50943"/>
    </source>
</evidence>
<dbReference type="Gene3D" id="1.10.260.40">
    <property type="entry name" value="lambda repressor-like DNA-binding domains"/>
    <property type="match status" value="1"/>
</dbReference>
<dbReference type="OrthoDB" id="5363392at2"/>
<dbReference type="InterPro" id="IPR001387">
    <property type="entry name" value="Cro/C1-type_HTH"/>
</dbReference>
<protein>
    <submittedName>
        <fullName evidence="2">Helix-turn-helix</fullName>
    </submittedName>
</protein>
<dbReference type="PROSITE" id="PS50943">
    <property type="entry name" value="HTH_CROC1"/>
    <property type="match status" value="1"/>
</dbReference>
<organism evidence="2 3">
    <name type="scientific">Desulfopila aestuarii DSM 18488</name>
    <dbReference type="NCBI Taxonomy" id="1121416"/>
    <lineage>
        <taxon>Bacteria</taxon>
        <taxon>Pseudomonadati</taxon>
        <taxon>Thermodesulfobacteriota</taxon>
        <taxon>Desulfobulbia</taxon>
        <taxon>Desulfobulbales</taxon>
        <taxon>Desulfocapsaceae</taxon>
        <taxon>Desulfopila</taxon>
    </lineage>
</organism>
<name>A0A1M7YMQ6_9BACT</name>
<proteinExistence type="predicted"/>
<dbReference type="Proteomes" id="UP000184603">
    <property type="component" value="Unassembled WGS sequence"/>
</dbReference>
<sequence>MSVTQTKTLFKEYGLLQQHLDLYKKLSQAARISATTISRWKSIDATTPDSKSLKAIADSTGCSFDWFMHGRGELLLQETPGTQQQVRKAIDLSQEKETFTYSKMITMTTKFLESISDRLYL</sequence>
<dbReference type="GO" id="GO:0003677">
    <property type="term" value="F:DNA binding"/>
    <property type="evidence" value="ECO:0007669"/>
    <property type="project" value="InterPro"/>
</dbReference>
<gene>
    <name evidence="2" type="ORF">SAMN02745220_05341</name>
</gene>
<reference evidence="2 3" key="1">
    <citation type="submission" date="2016-12" db="EMBL/GenBank/DDBJ databases">
        <authorList>
            <person name="Song W.-J."/>
            <person name="Kurnit D.M."/>
        </authorList>
    </citation>
    <scope>NUCLEOTIDE SEQUENCE [LARGE SCALE GENOMIC DNA]</scope>
    <source>
        <strain evidence="2 3">DSM 18488</strain>
    </source>
</reference>
<keyword evidence="3" id="KW-1185">Reference proteome</keyword>
<dbReference type="STRING" id="1121416.SAMN02745220_05341"/>
<evidence type="ECO:0000313" key="2">
    <source>
        <dbReference type="EMBL" id="SHO53857.1"/>
    </source>
</evidence>